<accession>A0A101M2Q1</accession>
<protein>
    <submittedName>
        <fullName evidence="1">Uncharacterized protein</fullName>
    </submittedName>
</protein>
<sequence>MRELEGRLRYINQSLEELLQRASSPLQRYSRHHSSFLASLVPTLPPSFLSAYPNQYPYQTRLLRHLTSQRGHFLY</sequence>
<geneLocation type="mitochondrion" evidence="1"/>
<gene>
    <name evidence="1" type="ORF">ABT39_MTgene3179</name>
</gene>
<name>A0A101M2Q1_PICGL</name>
<dbReference type="EMBL" id="LKAM01000002">
    <property type="protein sequence ID" value="KUM49951.1"/>
    <property type="molecule type" value="Genomic_DNA"/>
</dbReference>
<evidence type="ECO:0000313" key="1">
    <source>
        <dbReference type="EMBL" id="KUM49951.1"/>
    </source>
</evidence>
<reference evidence="1" key="1">
    <citation type="journal article" date="2015" name="Genome Biol. Evol.">
        <title>Organellar Genomes of White Spruce (Picea glauca): Assembly and Annotation.</title>
        <authorList>
            <person name="Jackman S.D."/>
            <person name="Warren R.L."/>
            <person name="Gibb E.A."/>
            <person name="Vandervalk B.P."/>
            <person name="Mohamadi H."/>
            <person name="Chu J."/>
            <person name="Raymond A."/>
            <person name="Pleasance S."/>
            <person name="Coope R."/>
            <person name="Wildung M.R."/>
            <person name="Ritland C.E."/>
            <person name="Bousquet J."/>
            <person name="Jones S.J."/>
            <person name="Bohlmann J."/>
            <person name="Birol I."/>
        </authorList>
    </citation>
    <scope>NUCLEOTIDE SEQUENCE [LARGE SCALE GENOMIC DNA]</scope>
    <source>
        <tissue evidence="1">Flushing bud</tissue>
    </source>
</reference>
<keyword evidence="1" id="KW-0496">Mitochondrion</keyword>
<organism evidence="1">
    <name type="scientific">Picea glauca</name>
    <name type="common">White spruce</name>
    <name type="synonym">Pinus glauca</name>
    <dbReference type="NCBI Taxonomy" id="3330"/>
    <lineage>
        <taxon>Eukaryota</taxon>
        <taxon>Viridiplantae</taxon>
        <taxon>Streptophyta</taxon>
        <taxon>Embryophyta</taxon>
        <taxon>Tracheophyta</taxon>
        <taxon>Spermatophyta</taxon>
        <taxon>Pinopsida</taxon>
        <taxon>Pinidae</taxon>
        <taxon>Conifers I</taxon>
        <taxon>Pinales</taxon>
        <taxon>Pinaceae</taxon>
        <taxon>Picea</taxon>
    </lineage>
</organism>
<proteinExistence type="predicted"/>
<comment type="caution">
    <text evidence="1">The sequence shown here is derived from an EMBL/GenBank/DDBJ whole genome shotgun (WGS) entry which is preliminary data.</text>
</comment>
<dbReference type="AlphaFoldDB" id="A0A101M2Q1"/>